<dbReference type="Proteomes" id="UP000887565">
    <property type="component" value="Unplaced"/>
</dbReference>
<evidence type="ECO:0000313" key="2">
    <source>
        <dbReference type="WBParaSite" id="nRc.2.0.1.t16798-RA"/>
    </source>
</evidence>
<evidence type="ECO:0000313" key="1">
    <source>
        <dbReference type="Proteomes" id="UP000887565"/>
    </source>
</evidence>
<accession>A0A915IRG8</accession>
<name>A0A915IRG8_ROMCU</name>
<reference evidence="2" key="1">
    <citation type="submission" date="2022-11" db="UniProtKB">
        <authorList>
            <consortium name="WormBaseParasite"/>
        </authorList>
    </citation>
    <scope>IDENTIFICATION</scope>
</reference>
<protein>
    <submittedName>
        <fullName evidence="2">Uncharacterized protein</fullName>
    </submittedName>
</protein>
<dbReference type="AlphaFoldDB" id="A0A915IRG8"/>
<keyword evidence="1" id="KW-1185">Reference proteome</keyword>
<sequence>MNSISRLGPNDERKGSLETAWDEMVGQLSHYLARSLAFDRELAHHLALDLAHELPLGLPSNLSQTLANHLPHDLARHFPLDSSCDLAQQFSTV</sequence>
<dbReference type="WBParaSite" id="nRc.2.0.1.t16798-RA">
    <property type="protein sequence ID" value="nRc.2.0.1.t16798-RA"/>
    <property type="gene ID" value="nRc.2.0.1.g16798"/>
</dbReference>
<organism evidence="1 2">
    <name type="scientific">Romanomermis culicivorax</name>
    <name type="common">Nematode worm</name>
    <dbReference type="NCBI Taxonomy" id="13658"/>
    <lineage>
        <taxon>Eukaryota</taxon>
        <taxon>Metazoa</taxon>
        <taxon>Ecdysozoa</taxon>
        <taxon>Nematoda</taxon>
        <taxon>Enoplea</taxon>
        <taxon>Dorylaimia</taxon>
        <taxon>Mermithida</taxon>
        <taxon>Mermithoidea</taxon>
        <taxon>Mermithidae</taxon>
        <taxon>Romanomermis</taxon>
    </lineage>
</organism>
<proteinExistence type="predicted"/>